<evidence type="ECO:0000313" key="2">
    <source>
        <dbReference type="Proteomes" id="UP000887159"/>
    </source>
</evidence>
<keyword evidence="2" id="KW-1185">Reference proteome</keyword>
<dbReference type="AlphaFoldDB" id="A0A8X6SGB3"/>
<name>A0A8X6SGB3_TRICX</name>
<organism evidence="1 2">
    <name type="scientific">Trichonephila clavipes</name>
    <name type="common">Golden silk orbweaver</name>
    <name type="synonym">Nephila clavipes</name>
    <dbReference type="NCBI Taxonomy" id="2585209"/>
    <lineage>
        <taxon>Eukaryota</taxon>
        <taxon>Metazoa</taxon>
        <taxon>Ecdysozoa</taxon>
        <taxon>Arthropoda</taxon>
        <taxon>Chelicerata</taxon>
        <taxon>Arachnida</taxon>
        <taxon>Araneae</taxon>
        <taxon>Araneomorphae</taxon>
        <taxon>Entelegynae</taxon>
        <taxon>Araneoidea</taxon>
        <taxon>Nephilidae</taxon>
        <taxon>Trichonephila</taxon>
    </lineage>
</organism>
<evidence type="ECO:0000313" key="1">
    <source>
        <dbReference type="EMBL" id="GFY07896.1"/>
    </source>
</evidence>
<dbReference type="Proteomes" id="UP000887159">
    <property type="component" value="Unassembled WGS sequence"/>
</dbReference>
<dbReference type="EMBL" id="BMAU01021279">
    <property type="protein sequence ID" value="GFY07896.1"/>
    <property type="molecule type" value="Genomic_DNA"/>
</dbReference>
<sequence length="99" mass="10899">MPHTIRGNAPIIQPEELSSKDFADLGNLEIVYPVSLPGTGVILKTSWIIIGNFNFTFTIASLAELSSHPNPVLNFPSQSQFINKVLEKLLPVRLIFAIP</sequence>
<accession>A0A8X6SGB3</accession>
<reference evidence="1" key="1">
    <citation type="submission" date="2020-08" db="EMBL/GenBank/DDBJ databases">
        <title>Multicomponent nature underlies the extraordinary mechanical properties of spider dragline silk.</title>
        <authorList>
            <person name="Kono N."/>
            <person name="Nakamura H."/>
            <person name="Mori M."/>
            <person name="Yoshida Y."/>
            <person name="Ohtoshi R."/>
            <person name="Malay A.D."/>
            <person name="Moran D.A.P."/>
            <person name="Tomita M."/>
            <person name="Numata K."/>
            <person name="Arakawa K."/>
        </authorList>
    </citation>
    <scope>NUCLEOTIDE SEQUENCE</scope>
</reference>
<comment type="caution">
    <text evidence="1">The sequence shown here is derived from an EMBL/GenBank/DDBJ whole genome shotgun (WGS) entry which is preliminary data.</text>
</comment>
<protein>
    <submittedName>
        <fullName evidence="1">Uncharacterized protein</fullName>
    </submittedName>
</protein>
<proteinExistence type="predicted"/>
<gene>
    <name evidence="1" type="ORF">TNCV_2579281</name>
</gene>